<organism evidence="1 2">
    <name type="scientific">Megalodesulfovibrio gigas (strain ATCC 19364 / DSM 1382 / NCIMB 9332 / VKM B-1759)</name>
    <name type="common">Desulfovibrio gigas</name>
    <dbReference type="NCBI Taxonomy" id="1121448"/>
    <lineage>
        <taxon>Bacteria</taxon>
        <taxon>Pseudomonadati</taxon>
        <taxon>Thermodesulfobacteriota</taxon>
        <taxon>Desulfovibrionia</taxon>
        <taxon>Desulfovibrionales</taxon>
        <taxon>Desulfovibrionaceae</taxon>
        <taxon>Megalodesulfovibrio</taxon>
    </lineage>
</organism>
<sequence>MEDQMNNSNDSKANIDILDELIINFRPIEQLFKVMSATDASIGGDLVRQYAEIGLCLTAIFRIHLTKNFTSNGENMDDKIECNHNS</sequence>
<protein>
    <submittedName>
        <fullName evidence="1">Uncharacterized protein</fullName>
    </submittedName>
</protein>
<dbReference type="EMBL" id="CP006585">
    <property type="protein sequence ID" value="AGW13849.1"/>
    <property type="molecule type" value="Genomic_DNA"/>
</dbReference>
<keyword evidence="2" id="KW-1185">Reference proteome</keyword>
<dbReference type="PATRIC" id="fig|1121448.10.peg.2036"/>
<dbReference type="HOGENOM" id="CLU_191328_0_0_7"/>
<evidence type="ECO:0000313" key="2">
    <source>
        <dbReference type="Proteomes" id="UP000016587"/>
    </source>
</evidence>
<gene>
    <name evidence="1" type="ORF">DGI_2082</name>
</gene>
<name>T2GCD9_MEGG1</name>
<reference evidence="2" key="2">
    <citation type="submission" date="2013-07" db="EMBL/GenBank/DDBJ databases">
        <authorList>
            <person name="Morais-Silva F.O."/>
            <person name="Rezende A.M."/>
            <person name="Pimentel C."/>
            <person name="Resende D.M."/>
            <person name="Santos C.I."/>
            <person name="Clemente C."/>
            <person name="de Oliveira L.M."/>
            <person name="da Silva S.M."/>
            <person name="Costa D.A."/>
            <person name="Varela-Raposo A."/>
            <person name="Horacio E.C.A."/>
            <person name="Matos M."/>
            <person name="Flores O."/>
            <person name="Ruiz J.C."/>
            <person name="Rodrigues-Pousada C."/>
        </authorList>
    </citation>
    <scope>NUCLEOTIDE SEQUENCE [LARGE SCALE GENOMIC DNA]</scope>
    <source>
        <strain evidence="2">ATCC 19364 / DSM 1382 / NCIMB 9332 / VKM B-1759</strain>
    </source>
</reference>
<reference evidence="1 2" key="1">
    <citation type="journal article" date="2013" name="J. Bacteriol.">
        <title>Roles of HynAB and Ech, the only two hydrogenases found in the model sulfate reducer Desulfovibrio gigas.</title>
        <authorList>
            <person name="Morais-Silva F.O."/>
            <person name="Santos C.I."/>
            <person name="Rodrigues R."/>
            <person name="Pereira I.A."/>
            <person name="Rodrigues-Pousada C."/>
        </authorList>
    </citation>
    <scope>NUCLEOTIDE SEQUENCE [LARGE SCALE GENOMIC DNA]</scope>
    <source>
        <strain evidence="2">ATCC 19364 / DSM 1382 / NCIMB 9332 / VKM B-1759</strain>
    </source>
</reference>
<dbReference type="eggNOG" id="ENOG503188F">
    <property type="taxonomic scope" value="Bacteria"/>
</dbReference>
<dbReference type="Proteomes" id="UP000016587">
    <property type="component" value="Chromosome"/>
</dbReference>
<accession>T2GCD9</accession>
<evidence type="ECO:0000313" key="1">
    <source>
        <dbReference type="EMBL" id="AGW13849.1"/>
    </source>
</evidence>
<dbReference type="AlphaFoldDB" id="T2GCD9"/>
<dbReference type="KEGG" id="dgg:DGI_2082"/>
<proteinExistence type="predicted"/>